<keyword evidence="3 5" id="KW-1133">Transmembrane helix</keyword>
<dbReference type="SUPFAM" id="SSF161098">
    <property type="entry name" value="MetI-like"/>
    <property type="match status" value="1"/>
</dbReference>
<evidence type="ECO:0000313" key="7">
    <source>
        <dbReference type="EMBL" id="GMA23511.1"/>
    </source>
</evidence>
<evidence type="ECO:0000256" key="3">
    <source>
        <dbReference type="ARBA" id="ARBA00022989"/>
    </source>
</evidence>
<reference evidence="8" key="1">
    <citation type="journal article" date="2019" name="Int. J. Syst. Evol. Microbiol.">
        <title>The Global Catalogue of Microorganisms (GCM) 10K type strain sequencing project: providing services to taxonomists for standard genome sequencing and annotation.</title>
        <authorList>
            <consortium name="The Broad Institute Genomics Platform"/>
            <consortium name="The Broad Institute Genome Sequencing Center for Infectious Disease"/>
            <person name="Wu L."/>
            <person name="Ma J."/>
        </authorList>
    </citation>
    <scope>NUCLEOTIDE SEQUENCE [LARGE SCALE GENOMIC DNA]</scope>
    <source>
        <strain evidence="8">NBRC 106348</strain>
    </source>
</reference>
<comment type="similarity">
    <text evidence="5">Belongs to the binding-protein-dependent transport system permease family.</text>
</comment>
<dbReference type="InterPro" id="IPR035906">
    <property type="entry name" value="MetI-like_sf"/>
</dbReference>
<keyword evidence="2 5" id="KW-0812">Transmembrane</keyword>
<evidence type="ECO:0000256" key="4">
    <source>
        <dbReference type="ARBA" id="ARBA00023136"/>
    </source>
</evidence>
<comment type="subcellular location">
    <subcellularLocation>
        <location evidence="5">Cell membrane</location>
        <topology evidence="5">Multi-pass membrane protein</topology>
    </subcellularLocation>
    <subcellularLocation>
        <location evidence="1">Membrane</location>
        <topology evidence="1">Multi-pass membrane protein</topology>
    </subcellularLocation>
</comment>
<evidence type="ECO:0000313" key="8">
    <source>
        <dbReference type="Proteomes" id="UP001157091"/>
    </source>
</evidence>
<dbReference type="CDD" id="cd06261">
    <property type="entry name" value="TM_PBP2"/>
    <property type="match status" value="1"/>
</dbReference>
<keyword evidence="8" id="KW-1185">Reference proteome</keyword>
<dbReference type="InterPro" id="IPR000515">
    <property type="entry name" value="MetI-like"/>
</dbReference>
<dbReference type="PANTHER" id="PTHR43376:SF1">
    <property type="entry name" value="OLIGOPEPTIDE TRANSPORT SYSTEM PERMEASE PROTEIN"/>
    <property type="match status" value="1"/>
</dbReference>
<gene>
    <name evidence="7" type="ORF">GCM10025864_12700</name>
</gene>
<keyword evidence="4 5" id="KW-0472">Membrane</keyword>
<organism evidence="7 8">
    <name type="scientific">Luteimicrobium album</name>
    <dbReference type="NCBI Taxonomy" id="1054550"/>
    <lineage>
        <taxon>Bacteria</taxon>
        <taxon>Bacillati</taxon>
        <taxon>Actinomycetota</taxon>
        <taxon>Actinomycetes</taxon>
        <taxon>Micrococcales</taxon>
        <taxon>Luteimicrobium</taxon>
    </lineage>
</organism>
<evidence type="ECO:0000256" key="5">
    <source>
        <dbReference type="RuleBase" id="RU363032"/>
    </source>
</evidence>
<accession>A0ABQ6HYH4</accession>
<feature type="transmembrane region" description="Helical" evidence="5">
    <location>
        <begin position="128"/>
        <end position="151"/>
    </location>
</feature>
<feature type="transmembrane region" description="Helical" evidence="5">
    <location>
        <begin position="79"/>
        <end position="99"/>
    </location>
</feature>
<keyword evidence="5" id="KW-0813">Transport</keyword>
<evidence type="ECO:0000256" key="1">
    <source>
        <dbReference type="ARBA" id="ARBA00004141"/>
    </source>
</evidence>
<comment type="caution">
    <text evidence="7">The sequence shown here is derived from an EMBL/GenBank/DDBJ whole genome shotgun (WGS) entry which is preliminary data.</text>
</comment>
<evidence type="ECO:0000259" key="6">
    <source>
        <dbReference type="PROSITE" id="PS50928"/>
    </source>
</evidence>
<feature type="transmembrane region" description="Helical" evidence="5">
    <location>
        <begin position="21"/>
        <end position="42"/>
    </location>
</feature>
<proteinExistence type="inferred from homology"/>
<feature type="domain" description="ABC transmembrane type-1" evidence="6">
    <location>
        <begin position="1"/>
        <end position="144"/>
    </location>
</feature>
<evidence type="ECO:0000256" key="2">
    <source>
        <dbReference type="ARBA" id="ARBA00022692"/>
    </source>
</evidence>
<dbReference type="Pfam" id="PF00528">
    <property type="entry name" value="BPD_transp_1"/>
    <property type="match status" value="1"/>
</dbReference>
<name>A0ABQ6HYH4_9MICO</name>
<dbReference type="Gene3D" id="1.10.3720.10">
    <property type="entry name" value="MetI-like"/>
    <property type="match status" value="1"/>
</dbReference>
<dbReference type="Proteomes" id="UP001157091">
    <property type="component" value="Unassembled WGS sequence"/>
</dbReference>
<dbReference type="PROSITE" id="PS50928">
    <property type="entry name" value="ABC_TM1"/>
    <property type="match status" value="1"/>
</dbReference>
<sequence length="159" mass="17011">MTGGYDSSLTPSFTPEFIGSAIYYGLLPAFTIVLASVTSQILSARNMMVSTMAEDYVVTARAKGLRPARVFGSYAMRNALLPSVTGFAISLGFIVNGSVVTESVFSYPGVGYTLIQAVENDDYPLMQALFLIITLAVLGANFVADLVYGVIDPRTRQGK</sequence>
<protein>
    <recommendedName>
        <fullName evidence="6">ABC transmembrane type-1 domain-containing protein</fullName>
    </recommendedName>
</protein>
<dbReference type="EMBL" id="BSUK01000001">
    <property type="protein sequence ID" value="GMA23511.1"/>
    <property type="molecule type" value="Genomic_DNA"/>
</dbReference>
<dbReference type="PANTHER" id="PTHR43376">
    <property type="entry name" value="OLIGOPEPTIDE TRANSPORT SYSTEM PERMEASE PROTEIN"/>
    <property type="match status" value="1"/>
</dbReference>